<feature type="domain" description="Ubiquitin-like" evidence="2">
    <location>
        <begin position="5"/>
        <end position="80"/>
    </location>
</feature>
<protein>
    <submittedName>
        <fullName evidence="3">Ubiquitin</fullName>
    </submittedName>
</protein>
<dbReference type="SUPFAM" id="SSF54236">
    <property type="entry name" value="Ubiquitin-like"/>
    <property type="match status" value="1"/>
</dbReference>
<proteinExistence type="predicted"/>
<dbReference type="EMBL" id="LXQA010187985">
    <property type="protein sequence ID" value="MCI31544.1"/>
    <property type="molecule type" value="Genomic_DNA"/>
</dbReference>
<dbReference type="Pfam" id="PF00240">
    <property type="entry name" value="ubiquitin"/>
    <property type="match status" value="1"/>
</dbReference>
<dbReference type="InterPro" id="IPR000626">
    <property type="entry name" value="Ubiquitin-like_dom"/>
</dbReference>
<dbReference type="PROSITE" id="PS50053">
    <property type="entry name" value="UBIQUITIN_2"/>
    <property type="match status" value="1"/>
</dbReference>
<evidence type="ECO:0000259" key="2">
    <source>
        <dbReference type="PROSITE" id="PS50053"/>
    </source>
</evidence>
<dbReference type="Proteomes" id="UP000265520">
    <property type="component" value="Unassembled WGS sequence"/>
</dbReference>
<reference evidence="3 4" key="1">
    <citation type="journal article" date="2018" name="Front. Plant Sci.">
        <title>Red Clover (Trifolium pratense) and Zigzag Clover (T. medium) - A Picture of Genomic Similarities and Differences.</title>
        <authorList>
            <person name="Dluhosova J."/>
            <person name="Istvanek J."/>
            <person name="Nedelnik J."/>
            <person name="Repkova J."/>
        </authorList>
    </citation>
    <scope>NUCLEOTIDE SEQUENCE [LARGE SCALE GENOMIC DNA]</scope>
    <source>
        <strain evidence="4">cv. 10/8</strain>
        <tissue evidence="3">Leaf</tissue>
    </source>
</reference>
<dbReference type="Gene3D" id="3.10.20.90">
    <property type="entry name" value="Phosphatidylinositol 3-kinase Catalytic Subunit, Chain A, domain 1"/>
    <property type="match status" value="1"/>
</dbReference>
<dbReference type="FunFam" id="3.10.20.90:FF:000160">
    <property type="entry name" value="Polyubiquitin-C"/>
    <property type="match status" value="1"/>
</dbReference>
<sequence>MVAQMQIFVKTLTGKIILLRVKSSDTIVDVKKKIFDKGGYEVHNQRLIFGGYQLEDTRTVANYNIQDNTTIDLVLRLTGN</sequence>
<evidence type="ECO:0000313" key="3">
    <source>
        <dbReference type="EMBL" id="MCI31544.1"/>
    </source>
</evidence>
<accession>A0A392R630</accession>
<comment type="caution">
    <text evidence="3">The sequence shown here is derived from an EMBL/GenBank/DDBJ whole genome shotgun (WGS) entry which is preliminary data.</text>
</comment>
<evidence type="ECO:0000256" key="1">
    <source>
        <dbReference type="ARBA" id="ARBA00022499"/>
    </source>
</evidence>
<keyword evidence="4" id="KW-1185">Reference proteome</keyword>
<evidence type="ECO:0000313" key="4">
    <source>
        <dbReference type="Proteomes" id="UP000265520"/>
    </source>
</evidence>
<dbReference type="InterPro" id="IPR050158">
    <property type="entry name" value="Ubiquitin_ubiquitin-like"/>
</dbReference>
<dbReference type="InterPro" id="IPR019956">
    <property type="entry name" value="Ubiquitin_dom"/>
</dbReference>
<dbReference type="PRINTS" id="PR00348">
    <property type="entry name" value="UBIQUITIN"/>
</dbReference>
<keyword evidence="1" id="KW-1017">Isopeptide bond</keyword>
<name>A0A392R630_9FABA</name>
<dbReference type="GO" id="GO:0003729">
    <property type="term" value="F:mRNA binding"/>
    <property type="evidence" value="ECO:0007669"/>
    <property type="project" value="UniProtKB-ARBA"/>
</dbReference>
<dbReference type="InterPro" id="IPR029071">
    <property type="entry name" value="Ubiquitin-like_domsf"/>
</dbReference>
<dbReference type="AlphaFoldDB" id="A0A392R630"/>
<dbReference type="PANTHER" id="PTHR10666">
    <property type="entry name" value="UBIQUITIN"/>
    <property type="match status" value="1"/>
</dbReference>
<organism evidence="3 4">
    <name type="scientific">Trifolium medium</name>
    <dbReference type="NCBI Taxonomy" id="97028"/>
    <lineage>
        <taxon>Eukaryota</taxon>
        <taxon>Viridiplantae</taxon>
        <taxon>Streptophyta</taxon>
        <taxon>Embryophyta</taxon>
        <taxon>Tracheophyta</taxon>
        <taxon>Spermatophyta</taxon>
        <taxon>Magnoliopsida</taxon>
        <taxon>eudicotyledons</taxon>
        <taxon>Gunneridae</taxon>
        <taxon>Pentapetalae</taxon>
        <taxon>rosids</taxon>
        <taxon>fabids</taxon>
        <taxon>Fabales</taxon>
        <taxon>Fabaceae</taxon>
        <taxon>Papilionoideae</taxon>
        <taxon>50 kb inversion clade</taxon>
        <taxon>NPAAA clade</taxon>
        <taxon>Hologalegina</taxon>
        <taxon>IRL clade</taxon>
        <taxon>Trifolieae</taxon>
        <taxon>Trifolium</taxon>
    </lineage>
</organism>
<dbReference type="SMART" id="SM00213">
    <property type="entry name" value="UBQ"/>
    <property type="match status" value="1"/>
</dbReference>